<evidence type="ECO:0000313" key="2">
    <source>
        <dbReference type="Proteomes" id="UP001165960"/>
    </source>
</evidence>
<protein>
    <submittedName>
        <fullName evidence="1">Uncharacterized protein</fullName>
    </submittedName>
</protein>
<dbReference type="EMBL" id="QTSX02003390">
    <property type="protein sequence ID" value="KAJ9071245.1"/>
    <property type="molecule type" value="Genomic_DNA"/>
</dbReference>
<reference evidence="1" key="1">
    <citation type="submission" date="2022-04" db="EMBL/GenBank/DDBJ databases">
        <title>Genome of the entomopathogenic fungus Entomophthora muscae.</title>
        <authorList>
            <person name="Elya C."/>
            <person name="Lovett B.R."/>
            <person name="Lee E."/>
            <person name="Macias A.M."/>
            <person name="Hajek A.E."/>
            <person name="De Bivort B.L."/>
            <person name="Kasson M.T."/>
            <person name="De Fine Licht H.H."/>
            <person name="Stajich J.E."/>
        </authorList>
    </citation>
    <scope>NUCLEOTIDE SEQUENCE</scope>
    <source>
        <strain evidence="1">Berkeley</strain>
    </source>
</reference>
<name>A0ACC2T9D8_9FUNG</name>
<proteinExistence type="predicted"/>
<sequence>MTPPLTSGPTAAESVTAIKFTSTQVFGVMYITLTVLIDSTVWCGGHDTKEQAELPYCPSASRLGMRPVGEKERCSKQTIKEQAVLHSYSLFTSTTLYAFLVCGCLKAMNNGNMLICFNQ</sequence>
<keyword evidence="2" id="KW-1185">Reference proteome</keyword>
<evidence type="ECO:0000313" key="1">
    <source>
        <dbReference type="EMBL" id="KAJ9071245.1"/>
    </source>
</evidence>
<dbReference type="Proteomes" id="UP001165960">
    <property type="component" value="Unassembled WGS sequence"/>
</dbReference>
<accession>A0ACC2T9D8</accession>
<comment type="caution">
    <text evidence="1">The sequence shown here is derived from an EMBL/GenBank/DDBJ whole genome shotgun (WGS) entry which is preliminary data.</text>
</comment>
<gene>
    <name evidence="1" type="ORF">DSO57_1038909</name>
</gene>
<organism evidence="1 2">
    <name type="scientific">Entomophthora muscae</name>
    <dbReference type="NCBI Taxonomy" id="34485"/>
    <lineage>
        <taxon>Eukaryota</taxon>
        <taxon>Fungi</taxon>
        <taxon>Fungi incertae sedis</taxon>
        <taxon>Zoopagomycota</taxon>
        <taxon>Entomophthoromycotina</taxon>
        <taxon>Entomophthoromycetes</taxon>
        <taxon>Entomophthorales</taxon>
        <taxon>Entomophthoraceae</taxon>
        <taxon>Entomophthora</taxon>
    </lineage>
</organism>